<dbReference type="SMART" id="SM00589">
    <property type="entry name" value="PRY"/>
    <property type="match status" value="1"/>
</dbReference>
<sequence>MATPSSLLSEDQLQCFICLDVFTEPVTTSCGHNFCKACISRYWDSAGFCQCPMCNEKFNRRPELHINTTLRETHLEPHQRVPALRKHKLIDPVENLEDRMCKKHERPLELFCRTDQTCVCQFCTETDHKAHNTVPLEEECGARKVKLGKTEADVQQMIQERLQKVQEIKHSISDSVQVFTDLVRSIERSQGELIERGGLEQEITELKGRSTDLEQLLHTEDHLHLLQSFPTLCTPPHTQDWSEISLDETRNKEMGKLPEQYEVNITLDPDTAHPELILSEDGKQVRHGETQINLPDNPDRFERVVNVLGKDGFSSGRFYYEVTVKGKIEWDLGVASESINRKGPITLSPKNGYWAVWLRNGNQYKALGDPRVLLSLKEKPQKVGVFVDFEEGQVSFYDVEARSHIYSFTGCTFTEKLYPYFSPCFNDGVNSAPLIISPVNNTD</sequence>
<evidence type="ECO:0000259" key="6">
    <source>
        <dbReference type="PROSITE" id="PS50119"/>
    </source>
</evidence>
<dbReference type="InterPro" id="IPR017907">
    <property type="entry name" value="Znf_RING_CS"/>
</dbReference>
<dbReference type="SUPFAM" id="SSF49899">
    <property type="entry name" value="Concanavalin A-like lectins/glucanases"/>
    <property type="match status" value="1"/>
</dbReference>
<dbReference type="Pfam" id="PF00622">
    <property type="entry name" value="SPRY"/>
    <property type="match status" value="1"/>
</dbReference>
<evidence type="ECO:0000313" key="9">
    <source>
        <dbReference type="Proteomes" id="UP000193380"/>
    </source>
</evidence>
<dbReference type="SMART" id="SM00336">
    <property type="entry name" value="BBOX"/>
    <property type="match status" value="1"/>
</dbReference>
<dbReference type="InterPro" id="IPR001841">
    <property type="entry name" value="Znf_RING"/>
</dbReference>
<protein>
    <submittedName>
        <fullName evidence="8">Uncharacterized protein</fullName>
    </submittedName>
</protein>
<dbReference type="SMART" id="SM00184">
    <property type="entry name" value="RING"/>
    <property type="match status" value="1"/>
</dbReference>
<dbReference type="CDD" id="cd19769">
    <property type="entry name" value="Bbox2_TRIM16-like"/>
    <property type="match status" value="1"/>
</dbReference>
<dbReference type="InterPro" id="IPR000315">
    <property type="entry name" value="Znf_B-box"/>
</dbReference>
<dbReference type="FunFam" id="2.60.120.920:FF:000004">
    <property type="entry name" value="Butyrophilin subfamily 1 member A1"/>
    <property type="match status" value="1"/>
</dbReference>
<evidence type="ECO:0000259" key="5">
    <source>
        <dbReference type="PROSITE" id="PS50089"/>
    </source>
</evidence>
<dbReference type="PROSITE" id="PS00518">
    <property type="entry name" value="ZF_RING_1"/>
    <property type="match status" value="1"/>
</dbReference>
<dbReference type="PROSITE" id="PS50119">
    <property type="entry name" value="ZF_BBOX"/>
    <property type="match status" value="1"/>
</dbReference>
<dbReference type="Gene3D" id="2.60.120.920">
    <property type="match status" value="1"/>
</dbReference>
<reference evidence="8" key="1">
    <citation type="journal article" date="2014" name="Nat. Commun.">
        <title>The rainbow trout genome provides novel insights into evolution after whole-genome duplication in vertebrates.</title>
        <authorList>
            <person name="Berthelot C."/>
            <person name="Brunet F."/>
            <person name="Chalopin D."/>
            <person name="Juanchich A."/>
            <person name="Bernard M."/>
            <person name="Noel B."/>
            <person name="Bento P."/>
            <person name="Da Silva C."/>
            <person name="Labadie K."/>
            <person name="Alberti A."/>
            <person name="Aury J.M."/>
            <person name="Louis A."/>
            <person name="Dehais P."/>
            <person name="Bardou P."/>
            <person name="Montfort J."/>
            <person name="Klopp C."/>
            <person name="Cabau C."/>
            <person name="Gaspin C."/>
            <person name="Thorgaard G.H."/>
            <person name="Boussaha M."/>
            <person name="Quillet E."/>
            <person name="Guyomard R."/>
            <person name="Galiana D."/>
            <person name="Bobe J."/>
            <person name="Volff J.N."/>
            <person name="Genet C."/>
            <person name="Wincker P."/>
            <person name="Jaillon O."/>
            <person name="Roest Crollius H."/>
            <person name="Guiguen Y."/>
        </authorList>
    </citation>
    <scope>NUCLEOTIDE SEQUENCE [LARGE SCALE GENOMIC DNA]</scope>
</reference>
<dbReference type="InterPro" id="IPR043136">
    <property type="entry name" value="B30.2/SPRY_sf"/>
</dbReference>
<dbReference type="InterPro" id="IPR003879">
    <property type="entry name" value="Butyrophylin_SPRY"/>
</dbReference>
<dbReference type="Pfam" id="PF00643">
    <property type="entry name" value="zf-B_box"/>
    <property type="match status" value="1"/>
</dbReference>
<dbReference type="AlphaFoldDB" id="A0A060Y106"/>
<dbReference type="InterPro" id="IPR006574">
    <property type="entry name" value="PRY"/>
</dbReference>
<name>A0A060Y106_ONCMY</name>
<keyword evidence="2 4" id="KW-0863">Zinc-finger</keyword>
<dbReference type="InterPro" id="IPR058030">
    <property type="entry name" value="TRIM8/14/16/25/29/45/65_CC"/>
</dbReference>
<evidence type="ECO:0000256" key="4">
    <source>
        <dbReference type="PROSITE-ProRule" id="PRU00024"/>
    </source>
</evidence>
<evidence type="ECO:0000256" key="2">
    <source>
        <dbReference type="ARBA" id="ARBA00022771"/>
    </source>
</evidence>
<evidence type="ECO:0000256" key="3">
    <source>
        <dbReference type="ARBA" id="ARBA00022833"/>
    </source>
</evidence>
<dbReference type="InterPro" id="IPR027370">
    <property type="entry name" value="Znf-RING_euk"/>
</dbReference>
<feature type="domain" description="B30.2/SPRY" evidence="7">
    <location>
        <begin position="245"/>
        <end position="441"/>
    </location>
</feature>
<dbReference type="GO" id="GO:0008270">
    <property type="term" value="F:zinc ion binding"/>
    <property type="evidence" value="ECO:0007669"/>
    <property type="project" value="UniProtKB-KW"/>
</dbReference>
<feature type="domain" description="RING-type" evidence="5">
    <location>
        <begin position="15"/>
        <end position="55"/>
    </location>
</feature>
<dbReference type="Gene3D" id="3.30.160.60">
    <property type="entry name" value="Classic Zinc Finger"/>
    <property type="match status" value="1"/>
</dbReference>
<dbReference type="Proteomes" id="UP000193380">
    <property type="component" value="Unassembled WGS sequence"/>
</dbReference>
<keyword evidence="1" id="KW-0479">Metal-binding</keyword>
<dbReference type="PANTHER" id="PTHR24103">
    <property type="entry name" value="E3 UBIQUITIN-PROTEIN LIGASE TRIM"/>
    <property type="match status" value="1"/>
</dbReference>
<dbReference type="PROSITE" id="PS50188">
    <property type="entry name" value="B302_SPRY"/>
    <property type="match status" value="1"/>
</dbReference>
<dbReference type="InterPro" id="IPR013083">
    <property type="entry name" value="Znf_RING/FYVE/PHD"/>
</dbReference>
<dbReference type="PaxDb" id="8022-A0A060Y106"/>
<evidence type="ECO:0000259" key="7">
    <source>
        <dbReference type="PROSITE" id="PS50188"/>
    </source>
</evidence>
<dbReference type="STRING" id="8022.A0A060Y106"/>
<dbReference type="Pfam" id="PF25600">
    <property type="entry name" value="TRIM_CC"/>
    <property type="match status" value="1"/>
</dbReference>
<dbReference type="SMART" id="SM00449">
    <property type="entry name" value="SPRY"/>
    <property type="match status" value="1"/>
</dbReference>
<dbReference type="InterPro" id="IPR050143">
    <property type="entry name" value="TRIM/RBCC"/>
</dbReference>
<dbReference type="Pfam" id="PF13765">
    <property type="entry name" value="PRY"/>
    <property type="match status" value="1"/>
</dbReference>
<accession>A0A060Y106</accession>
<reference evidence="8" key="2">
    <citation type="submission" date="2014-03" db="EMBL/GenBank/DDBJ databases">
        <authorList>
            <person name="Genoscope - CEA"/>
        </authorList>
    </citation>
    <scope>NUCLEOTIDE SEQUENCE</scope>
</reference>
<dbReference type="InterPro" id="IPR003877">
    <property type="entry name" value="SPRY_dom"/>
</dbReference>
<dbReference type="InterPro" id="IPR001870">
    <property type="entry name" value="B30.2/SPRY"/>
</dbReference>
<feature type="domain" description="B box-type" evidence="6">
    <location>
        <begin position="96"/>
        <end position="136"/>
    </location>
</feature>
<dbReference type="Gene3D" id="3.30.40.10">
    <property type="entry name" value="Zinc/RING finger domain, C3HC4 (zinc finger)"/>
    <property type="match status" value="1"/>
</dbReference>
<dbReference type="InterPro" id="IPR013320">
    <property type="entry name" value="ConA-like_dom_sf"/>
</dbReference>
<keyword evidence="3" id="KW-0862">Zinc</keyword>
<evidence type="ECO:0000256" key="1">
    <source>
        <dbReference type="ARBA" id="ARBA00022723"/>
    </source>
</evidence>
<gene>
    <name evidence="8" type="ORF">GSONMT00052789001</name>
</gene>
<dbReference type="PROSITE" id="PS50089">
    <property type="entry name" value="ZF_RING_2"/>
    <property type="match status" value="1"/>
</dbReference>
<organism evidence="8 9">
    <name type="scientific">Oncorhynchus mykiss</name>
    <name type="common">Rainbow trout</name>
    <name type="synonym">Salmo gairdneri</name>
    <dbReference type="NCBI Taxonomy" id="8022"/>
    <lineage>
        <taxon>Eukaryota</taxon>
        <taxon>Metazoa</taxon>
        <taxon>Chordata</taxon>
        <taxon>Craniata</taxon>
        <taxon>Vertebrata</taxon>
        <taxon>Euteleostomi</taxon>
        <taxon>Actinopterygii</taxon>
        <taxon>Neopterygii</taxon>
        <taxon>Teleostei</taxon>
        <taxon>Protacanthopterygii</taxon>
        <taxon>Salmoniformes</taxon>
        <taxon>Salmonidae</taxon>
        <taxon>Salmoninae</taxon>
        <taxon>Oncorhynchus</taxon>
    </lineage>
</organism>
<dbReference type="EMBL" id="FR906874">
    <property type="protein sequence ID" value="CDQ85613.1"/>
    <property type="molecule type" value="Genomic_DNA"/>
</dbReference>
<evidence type="ECO:0000313" key="8">
    <source>
        <dbReference type="EMBL" id="CDQ85613.1"/>
    </source>
</evidence>
<proteinExistence type="predicted"/>
<dbReference type="SUPFAM" id="SSF57850">
    <property type="entry name" value="RING/U-box"/>
    <property type="match status" value="1"/>
</dbReference>
<dbReference type="Pfam" id="PF13445">
    <property type="entry name" value="zf-RING_UBOX"/>
    <property type="match status" value="1"/>
</dbReference>
<dbReference type="CDD" id="cd13733">
    <property type="entry name" value="SPRY_PRY_C-I_1"/>
    <property type="match status" value="1"/>
</dbReference>
<dbReference type="SUPFAM" id="SSF57845">
    <property type="entry name" value="B-box zinc-binding domain"/>
    <property type="match status" value="1"/>
</dbReference>
<dbReference type="PRINTS" id="PR01407">
    <property type="entry name" value="BUTYPHLNCDUF"/>
</dbReference>